<dbReference type="RefSeq" id="WP_068399408.1">
    <property type="nucleotide sequence ID" value="NZ_CP014504.1"/>
</dbReference>
<evidence type="ECO:0000313" key="2">
    <source>
        <dbReference type="Proteomes" id="UP000071561"/>
    </source>
</evidence>
<dbReference type="AlphaFoldDB" id="A0A127VBU0"/>
<name>A0A127VBU0_9SPHI</name>
<dbReference type="Proteomes" id="UP000071561">
    <property type="component" value="Chromosome"/>
</dbReference>
<dbReference type="KEGG" id="pcm:AY601_1786"/>
<dbReference type="EMBL" id="CP014504">
    <property type="protein sequence ID" value="AMP98697.1"/>
    <property type="molecule type" value="Genomic_DNA"/>
</dbReference>
<gene>
    <name evidence="1" type="ORF">AY601_1786</name>
</gene>
<sequence>MTEPLFVEKYRTDATPMHYTEDPFVFYDRCDGPAFENVRLLLNCWLEAYPESERQELSRRFRSEFYAAFYELALYTIFAALGCSLEPHPILSHSTKRCDFRVSGAAEFFLECINTNGLSAKEENRQNTVHYFYDVLNQMDCPSFYLKLVEVHFKGSSYPPLTKIRAQLEIEINQIDPDTMPAGTIREFRDLPGLSYEDPKFRLVLQLIPKPPQTREKKARAIGVTTTGFHIGGFGHVIADALRRKAAKYGKITAPFLIAINALTALPVDEYDIEDALFGNVYRNYIPAILNGERAIPAAAESSFFWKGKAIHTRVSAVLVSNLTPTNLVWAKYWIYFHPLAEYPLYLKALGLHANRIGPDGIAVTEGRRIAEILGLPADWPGEKKDWRPQSH</sequence>
<dbReference type="OrthoDB" id="1097812at2"/>
<evidence type="ECO:0000313" key="1">
    <source>
        <dbReference type="EMBL" id="AMP98697.1"/>
    </source>
</evidence>
<proteinExistence type="predicted"/>
<reference evidence="1 2" key="1">
    <citation type="submission" date="2016-03" db="EMBL/GenBank/DDBJ databases">
        <title>Complete genome sequence of Pedobacter cryoconitis PAMC 27485.</title>
        <authorList>
            <person name="Lee J."/>
            <person name="Kim O.-S."/>
        </authorList>
    </citation>
    <scope>NUCLEOTIDE SEQUENCE [LARGE SCALE GENOMIC DNA]</scope>
    <source>
        <strain evidence="1 2">PAMC 27485</strain>
    </source>
</reference>
<dbReference type="PATRIC" id="fig|188932.3.peg.1861"/>
<organism evidence="1 2">
    <name type="scientific">Pedobacter cryoconitis</name>
    <dbReference type="NCBI Taxonomy" id="188932"/>
    <lineage>
        <taxon>Bacteria</taxon>
        <taxon>Pseudomonadati</taxon>
        <taxon>Bacteroidota</taxon>
        <taxon>Sphingobacteriia</taxon>
        <taxon>Sphingobacteriales</taxon>
        <taxon>Sphingobacteriaceae</taxon>
        <taxon>Pedobacter</taxon>
    </lineage>
</organism>
<accession>A0A127VBU0</accession>
<protein>
    <submittedName>
        <fullName evidence="1">Uncharacterized protein</fullName>
    </submittedName>
</protein>
<keyword evidence="2" id="KW-1185">Reference proteome</keyword>